<dbReference type="CDD" id="cd09272">
    <property type="entry name" value="RNase_HI_RT_Ty1"/>
    <property type="match status" value="1"/>
</dbReference>
<dbReference type="OrthoDB" id="1726046at2759"/>
<dbReference type="Pfam" id="PF14223">
    <property type="entry name" value="Retrotran_gag_2"/>
    <property type="match status" value="1"/>
</dbReference>
<dbReference type="AlphaFoldDB" id="A0A5N5FFL9"/>
<dbReference type="EMBL" id="SMOL01000753">
    <property type="protein sequence ID" value="KAB2600000.1"/>
    <property type="molecule type" value="Genomic_DNA"/>
</dbReference>
<evidence type="ECO:0000313" key="2">
    <source>
        <dbReference type="Proteomes" id="UP000327157"/>
    </source>
</evidence>
<reference evidence="1 2" key="1">
    <citation type="submission" date="2019-09" db="EMBL/GenBank/DDBJ databases">
        <authorList>
            <person name="Ou C."/>
        </authorList>
    </citation>
    <scope>NUCLEOTIDE SEQUENCE [LARGE SCALE GENOMIC DNA]</scope>
    <source>
        <strain evidence="1">S2</strain>
        <tissue evidence="1">Leaf</tissue>
    </source>
</reference>
<reference evidence="1 2" key="3">
    <citation type="submission" date="2019-11" db="EMBL/GenBank/DDBJ databases">
        <title>A de novo genome assembly of a pear dwarfing rootstock.</title>
        <authorList>
            <person name="Wang F."/>
            <person name="Wang J."/>
            <person name="Li S."/>
            <person name="Zhang Y."/>
            <person name="Fang M."/>
            <person name="Ma L."/>
            <person name="Zhao Y."/>
            <person name="Jiang S."/>
        </authorList>
    </citation>
    <scope>NUCLEOTIDE SEQUENCE [LARGE SCALE GENOMIC DNA]</scope>
    <source>
        <strain evidence="1">S2</strain>
        <tissue evidence="1">Leaf</tissue>
    </source>
</reference>
<gene>
    <name evidence="1" type="ORF">D8674_010271</name>
</gene>
<dbReference type="PANTHER" id="PTHR11439">
    <property type="entry name" value="GAG-POL-RELATED RETROTRANSPOSON"/>
    <property type="match status" value="1"/>
</dbReference>
<protein>
    <submittedName>
        <fullName evidence="1">Retrovirus-related Pol polyprotein from transposon TNT 1-94</fullName>
    </submittedName>
</protein>
<reference evidence="2" key="2">
    <citation type="submission" date="2019-10" db="EMBL/GenBank/DDBJ databases">
        <title>A de novo genome assembly of a pear dwarfing rootstock.</title>
        <authorList>
            <person name="Wang F."/>
            <person name="Wang J."/>
            <person name="Li S."/>
            <person name="Zhang Y."/>
            <person name="Fang M."/>
            <person name="Ma L."/>
            <person name="Zhao Y."/>
            <person name="Jiang S."/>
        </authorList>
    </citation>
    <scope>NUCLEOTIDE SEQUENCE [LARGE SCALE GENOMIC DNA]</scope>
</reference>
<name>A0A5N5FFL9_9ROSA</name>
<accession>A0A5N5FFL9</accession>
<keyword evidence="2" id="KW-1185">Reference proteome</keyword>
<evidence type="ECO:0000313" key="1">
    <source>
        <dbReference type="EMBL" id="KAB2600000.1"/>
    </source>
</evidence>
<proteinExistence type="predicted"/>
<dbReference type="PANTHER" id="PTHR11439:SF502">
    <property type="entry name" value="SECRETED RXLR EFFECTOR PROTEIN 161-LIKE"/>
    <property type="match status" value="1"/>
</dbReference>
<comment type="caution">
    <text evidence="1">The sequence shown here is derived from an EMBL/GenBank/DDBJ whole genome shotgun (WGS) entry which is preliminary data.</text>
</comment>
<organism evidence="1 2">
    <name type="scientific">Pyrus ussuriensis x Pyrus communis</name>
    <dbReference type="NCBI Taxonomy" id="2448454"/>
    <lineage>
        <taxon>Eukaryota</taxon>
        <taxon>Viridiplantae</taxon>
        <taxon>Streptophyta</taxon>
        <taxon>Embryophyta</taxon>
        <taxon>Tracheophyta</taxon>
        <taxon>Spermatophyta</taxon>
        <taxon>Magnoliopsida</taxon>
        <taxon>eudicotyledons</taxon>
        <taxon>Gunneridae</taxon>
        <taxon>Pentapetalae</taxon>
        <taxon>rosids</taxon>
        <taxon>fabids</taxon>
        <taxon>Rosales</taxon>
        <taxon>Rosaceae</taxon>
        <taxon>Amygdaloideae</taxon>
        <taxon>Maleae</taxon>
        <taxon>Pyrus</taxon>
    </lineage>
</organism>
<sequence>MAGSGSAEVKTPIFSGENYEFWRIKMVTIFKSYGLWNLVEKGIPVSNSKKKKAKTDEDTDVDADDDEKMAATFMKDAKALGIIQNAVSDQIFPRIANADSAKMAWDLLYGEYHECKPVLTPLVATEKLTTDDGSGAAGEELYRSMVGSLLYLTATRPDIMYASSLLARFMHCPTSKHVGTAKRVLRYIKGTLDYGLEYVKGKNSMLIGFCDSDWSGSIEDSKSTFGYAFSFGSGVFSWASVKQNCVALSTAEAEYISASEATTQAIWLRFVLEDFGEFQTEATPVHCDNTSAIAITKNSVFHQKTKHINRRYHFIKDALKDGIIDLVYCPTNEQLADIFTKPLPKDRFNYLRSMLGVKSAQDLKGSVEL</sequence>
<dbReference type="Proteomes" id="UP000327157">
    <property type="component" value="Chromosome 13"/>
</dbReference>